<dbReference type="Proteomes" id="UP000321393">
    <property type="component" value="Unassembled WGS sequence"/>
</dbReference>
<evidence type="ECO:0000313" key="1">
    <source>
        <dbReference type="EMBL" id="KAA0065698.1"/>
    </source>
</evidence>
<sequence length="126" mass="14135">MSVMEGQSSTLAPSLRKGSLANFGECSAPMSQKVNAQLRHHKRVKMMLKMNVLFKNLSRTPDELYEGGNDSSIFLKQNFQQLIAKSIPGQQEVEVPLGTNGCAFFSFKELWDKPQGAADYFRLFSK</sequence>
<dbReference type="OrthoDB" id="548867at2759"/>
<accession>A0A5A7VDI1</accession>
<dbReference type="EMBL" id="SSTD01009294">
    <property type="protein sequence ID" value="TYK14449.1"/>
    <property type="molecule type" value="Genomic_DNA"/>
</dbReference>
<reference evidence="3 4" key="1">
    <citation type="submission" date="2019-08" db="EMBL/GenBank/DDBJ databases">
        <title>Draft genome sequences of two oriental melons (Cucumis melo L. var makuwa).</title>
        <authorList>
            <person name="Kwon S.-Y."/>
        </authorList>
    </citation>
    <scope>NUCLEOTIDE SEQUENCE [LARGE SCALE GENOMIC DNA]</scope>
    <source>
        <strain evidence="4">cv. Chang Bougi</strain>
        <strain evidence="3">cv. SW 3</strain>
        <tissue evidence="1">Leaf</tissue>
    </source>
</reference>
<dbReference type="Proteomes" id="UP000321947">
    <property type="component" value="Unassembled WGS sequence"/>
</dbReference>
<evidence type="ECO:0000313" key="2">
    <source>
        <dbReference type="EMBL" id="TYK14449.1"/>
    </source>
</evidence>
<name>A0A5A7VDI1_CUCMM</name>
<gene>
    <name evidence="2" type="ORF">E5676_scaffold186G001110</name>
    <name evidence="1" type="ORF">E6C27_scaffold90G001690</name>
</gene>
<dbReference type="EMBL" id="SSTE01001308">
    <property type="protein sequence ID" value="KAA0065698.1"/>
    <property type="molecule type" value="Genomic_DNA"/>
</dbReference>
<evidence type="ECO:0000313" key="4">
    <source>
        <dbReference type="Proteomes" id="UP000321947"/>
    </source>
</evidence>
<dbReference type="AlphaFoldDB" id="A0A5A7VDI1"/>
<organism evidence="1 3">
    <name type="scientific">Cucumis melo var. makuwa</name>
    <name type="common">Oriental melon</name>
    <dbReference type="NCBI Taxonomy" id="1194695"/>
    <lineage>
        <taxon>Eukaryota</taxon>
        <taxon>Viridiplantae</taxon>
        <taxon>Streptophyta</taxon>
        <taxon>Embryophyta</taxon>
        <taxon>Tracheophyta</taxon>
        <taxon>Spermatophyta</taxon>
        <taxon>Magnoliopsida</taxon>
        <taxon>eudicotyledons</taxon>
        <taxon>Gunneridae</taxon>
        <taxon>Pentapetalae</taxon>
        <taxon>rosids</taxon>
        <taxon>fabids</taxon>
        <taxon>Cucurbitales</taxon>
        <taxon>Cucurbitaceae</taxon>
        <taxon>Benincaseae</taxon>
        <taxon>Cucumis</taxon>
    </lineage>
</organism>
<dbReference type="STRING" id="1194695.A0A5A7VDI1"/>
<protein>
    <submittedName>
        <fullName evidence="1">Lactation elevated protein 1</fullName>
    </submittedName>
</protein>
<proteinExistence type="predicted"/>
<evidence type="ECO:0000313" key="3">
    <source>
        <dbReference type="Proteomes" id="UP000321393"/>
    </source>
</evidence>
<comment type="caution">
    <text evidence="1">The sequence shown here is derived from an EMBL/GenBank/DDBJ whole genome shotgun (WGS) entry which is preliminary data.</text>
</comment>